<dbReference type="OrthoDB" id="10665804at2759"/>
<proteinExistence type="predicted"/>
<dbReference type="STRING" id="145388.A0A0D2J751"/>
<feature type="compositionally biased region" description="Basic and acidic residues" evidence="1">
    <location>
        <begin position="292"/>
        <end position="301"/>
    </location>
</feature>
<dbReference type="RefSeq" id="XP_013894632.1">
    <property type="nucleotide sequence ID" value="XM_014039178.1"/>
</dbReference>
<feature type="compositionally biased region" description="Low complexity" evidence="1">
    <location>
        <begin position="311"/>
        <end position="326"/>
    </location>
</feature>
<reference evidence="2 3" key="1">
    <citation type="journal article" date="2013" name="BMC Genomics">
        <title>Reconstruction of the lipid metabolism for the microalga Monoraphidium neglectum from its genome sequence reveals characteristics suitable for biofuel production.</title>
        <authorList>
            <person name="Bogen C."/>
            <person name="Al-Dilaimi A."/>
            <person name="Albersmeier A."/>
            <person name="Wichmann J."/>
            <person name="Grundmann M."/>
            <person name="Rupp O."/>
            <person name="Lauersen K.J."/>
            <person name="Blifernez-Klassen O."/>
            <person name="Kalinowski J."/>
            <person name="Goesmann A."/>
            <person name="Mussgnug J.H."/>
            <person name="Kruse O."/>
        </authorList>
    </citation>
    <scope>NUCLEOTIDE SEQUENCE [LARGE SCALE GENOMIC DNA]</scope>
    <source>
        <strain evidence="2 3">SAG 48.87</strain>
    </source>
</reference>
<keyword evidence="3" id="KW-1185">Reference proteome</keyword>
<name>A0A0D2J751_9CHLO</name>
<feature type="compositionally biased region" description="Pro residues" evidence="1">
    <location>
        <begin position="327"/>
        <end position="337"/>
    </location>
</feature>
<dbReference type="EMBL" id="KK103419">
    <property type="protein sequence ID" value="KIY95612.1"/>
    <property type="molecule type" value="Genomic_DNA"/>
</dbReference>
<accession>A0A0D2J751</accession>
<gene>
    <name evidence="2" type="ORF">MNEG_12350</name>
</gene>
<feature type="compositionally biased region" description="Low complexity" evidence="1">
    <location>
        <begin position="281"/>
        <end position="291"/>
    </location>
</feature>
<sequence length="535" mass="54354">MRLACRAFAAAAAGAPNGVRIHLPDLAAGGAAAELALARACPRATRALLRLPLGAAAPPDADALARLFGLLLSTKPRLASIQIQETRDSAFWGGGGATPPGRGPAWLAALCDAATASARGRAPLLPGAISATSGALFVGGLELCLTDAPSPAELARLSALPALRSVALHVQPPHRAGAAPDGLRELARLPLESLALPVDASRALDAWSAVRDLPSTPAGSHLTQLQLRCTGPGEVELPSAWLLGFPRLRSLTCGQGVSLELGDLSEAILTMTATRQPPQHPQHAQHAQQSSARHDMHHGADGPDAASRCVPSAAPRPAAEPAAAASPAPPPGPPPPLEHLELSQPELAPAAWRALACGAAPMLGARLASLSLSRCPLPSRDDLLRLGGGGNSSSSSSEGAAAAPFPALRRLSAGVAAEEAPLAAVAALTGLQDLALYHLRCGARAFGPDAPWRLTALTALTRLVLAPVCTFAGGAAVAALRAARRAGRGGGGGESDDMGCLTAGDLWPRMQSYQGPVILRRLPEAHMGAEAPQQL</sequence>
<protein>
    <submittedName>
        <fullName evidence="2">Uncharacterized protein</fullName>
    </submittedName>
</protein>
<evidence type="ECO:0000256" key="1">
    <source>
        <dbReference type="SAM" id="MobiDB-lite"/>
    </source>
</evidence>
<organism evidence="2 3">
    <name type="scientific">Monoraphidium neglectum</name>
    <dbReference type="NCBI Taxonomy" id="145388"/>
    <lineage>
        <taxon>Eukaryota</taxon>
        <taxon>Viridiplantae</taxon>
        <taxon>Chlorophyta</taxon>
        <taxon>core chlorophytes</taxon>
        <taxon>Chlorophyceae</taxon>
        <taxon>CS clade</taxon>
        <taxon>Sphaeropleales</taxon>
        <taxon>Selenastraceae</taxon>
        <taxon>Monoraphidium</taxon>
    </lineage>
</organism>
<feature type="region of interest" description="Disordered" evidence="1">
    <location>
        <begin position="275"/>
        <end position="340"/>
    </location>
</feature>
<evidence type="ECO:0000313" key="2">
    <source>
        <dbReference type="EMBL" id="KIY95612.1"/>
    </source>
</evidence>
<evidence type="ECO:0000313" key="3">
    <source>
        <dbReference type="Proteomes" id="UP000054498"/>
    </source>
</evidence>
<dbReference type="Proteomes" id="UP000054498">
    <property type="component" value="Unassembled WGS sequence"/>
</dbReference>
<dbReference type="KEGG" id="mng:MNEG_12350"/>
<dbReference type="GeneID" id="25729704"/>
<dbReference type="AlphaFoldDB" id="A0A0D2J751"/>